<gene>
    <name evidence="2" type="ORF">CSX00_03475</name>
</gene>
<name>A0A2G3ECG2_9FIRM</name>
<dbReference type="Gene3D" id="3.40.50.300">
    <property type="entry name" value="P-loop containing nucleotide triphosphate hydrolases"/>
    <property type="match status" value="1"/>
</dbReference>
<comment type="caution">
    <text evidence="2">The sequence shown here is derived from an EMBL/GenBank/DDBJ whole genome shotgun (WGS) entry which is preliminary data.</text>
</comment>
<keyword evidence="3" id="KW-1185">Reference proteome</keyword>
<dbReference type="RefSeq" id="WP_099412823.1">
    <property type="nucleotide sequence ID" value="NZ_PDYH01000010.1"/>
</dbReference>
<dbReference type="GO" id="GO:0005524">
    <property type="term" value="F:ATP binding"/>
    <property type="evidence" value="ECO:0007669"/>
    <property type="project" value="InterPro"/>
</dbReference>
<sequence length="199" mass="23424">MLEKIKEKLTDGKTVIVGIDGLGGAGKSSISEEIYEELSGENIPIEVFHIDDFIHPKKIRYNDNYAEWECYYNLQWRYDYLLENVINPIRKNGKFTGLIELYDKDEDRYEKKSVDIKEGSVVLIEGIFLQREELSQVFDYMIYIDVPESERLTRVLKRDGYIGTADDIKEKYENRYFPAERHYVNMYSPSKLADYVIKG</sequence>
<reference evidence="2" key="1">
    <citation type="submission" date="2017-10" db="EMBL/GenBank/DDBJ databases">
        <title>Resolving the taxonomy of Roseburia spp., Eubacterium rectale and Agathobacter spp. through phylogenomic analysis.</title>
        <authorList>
            <person name="Sheridan P.O."/>
            <person name="Walker A.W."/>
            <person name="Duncan S.H."/>
            <person name="Scott K.P."/>
            <person name="Toole P.W.O."/>
            <person name="Luis P."/>
            <person name="Flint H.J."/>
        </authorList>
    </citation>
    <scope>NUCLEOTIDE SEQUENCE [LARGE SCALE GENOMIC DNA]</scope>
    <source>
        <strain evidence="2">JK10</strain>
    </source>
</reference>
<organism evidence="2 3">
    <name type="scientific">Pseudobutyrivibrio ruminis</name>
    <dbReference type="NCBI Taxonomy" id="46206"/>
    <lineage>
        <taxon>Bacteria</taxon>
        <taxon>Bacillati</taxon>
        <taxon>Bacillota</taxon>
        <taxon>Clostridia</taxon>
        <taxon>Lachnospirales</taxon>
        <taxon>Lachnospiraceae</taxon>
        <taxon>Pseudobutyrivibrio</taxon>
    </lineage>
</organism>
<dbReference type="Pfam" id="PF00485">
    <property type="entry name" value="PRK"/>
    <property type="match status" value="1"/>
</dbReference>
<accession>A0A2G3ECG2</accession>
<dbReference type="GO" id="GO:0016301">
    <property type="term" value="F:kinase activity"/>
    <property type="evidence" value="ECO:0007669"/>
    <property type="project" value="UniProtKB-KW"/>
</dbReference>
<dbReference type="EMBL" id="PDYH01000010">
    <property type="protein sequence ID" value="PHU41018.1"/>
    <property type="molecule type" value="Genomic_DNA"/>
</dbReference>
<evidence type="ECO:0000313" key="3">
    <source>
        <dbReference type="Proteomes" id="UP000224317"/>
    </source>
</evidence>
<dbReference type="AlphaFoldDB" id="A0A2G3ECG2"/>
<dbReference type="SUPFAM" id="SSF52540">
    <property type="entry name" value="P-loop containing nucleoside triphosphate hydrolases"/>
    <property type="match status" value="1"/>
</dbReference>
<evidence type="ECO:0000313" key="2">
    <source>
        <dbReference type="EMBL" id="PHU41018.1"/>
    </source>
</evidence>
<protein>
    <submittedName>
        <fullName evidence="2">Uridine kinase</fullName>
    </submittedName>
</protein>
<proteinExistence type="predicted"/>
<keyword evidence="2" id="KW-0418">Kinase</keyword>
<feature type="domain" description="Phosphoribulokinase/uridine kinase" evidence="1">
    <location>
        <begin position="16"/>
        <end position="185"/>
    </location>
</feature>
<dbReference type="Proteomes" id="UP000224317">
    <property type="component" value="Unassembled WGS sequence"/>
</dbReference>
<evidence type="ECO:0000259" key="1">
    <source>
        <dbReference type="Pfam" id="PF00485"/>
    </source>
</evidence>
<dbReference type="PANTHER" id="PTHR10285">
    <property type="entry name" value="URIDINE KINASE"/>
    <property type="match status" value="1"/>
</dbReference>
<dbReference type="InterPro" id="IPR006083">
    <property type="entry name" value="PRK/URK"/>
</dbReference>
<keyword evidence="2" id="KW-0808">Transferase</keyword>
<dbReference type="InterPro" id="IPR027417">
    <property type="entry name" value="P-loop_NTPase"/>
</dbReference>